<dbReference type="Proteomes" id="UP000294752">
    <property type="component" value="Unassembled WGS sequence"/>
</dbReference>
<feature type="transmembrane region" description="Helical" evidence="1">
    <location>
        <begin position="93"/>
        <end position="112"/>
    </location>
</feature>
<dbReference type="Gene3D" id="2.60.120.1440">
    <property type="match status" value="1"/>
</dbReference>
<name>A0A4R7CZ07_9SPHI</name>
<feature type="domain" description="FecR protein" evidence="2">
    <location>
        <begin position="183"/>
        <end position="281"/>
    </location>
</feature>
<dbReference type="GO" id="GO:0016989">
    <property type="term" value="F:sigma factor antagonist activity"/>
    <property type="evidence" value="ECO:0007669"/>
    <property type="project" value="TreeGrafter"/>
</dbReference>
<dbReference type="OrthoDB" id="1099963at2"/>
<keyword evidence="5" id="KW-1185">Reference proteome</keyword>
<dbReference type="InterPro" id="IPR032508">
    <property type="entry name" value="FecR_C"/>
</dbReference>
<dbReference type="PANTHER" id="PTHR30273:SF2">
    <property type="entry name" value="PROTEIN FECR"/>
    <property type="match status" value="1"/>
</dbReference>
<dbReference type="EMBL" id="SNZV01000005">
    <property type="protein sequence ID" value="TDS13177.1"/>
    <property type="molecule type" value="Genomic_DNA"/>
</dbReference>
<feature type="domain" description="Protein FecR C-terminal" evidence="3">
    <location>
        <begin position="322"/>
        <end position="388"/>
    </location>
</feature>
<evidence type="ECO:0000259" key="3">
    <source>
        <dbReference type="Pfam" id="PF16344"/>
    </source>
</evidence>
<keyword evidence="1" id="KW-0812">Transmembrane</keyword>
<dbReference type="Pfam" id="PF16344">
    <property type="entry name" value="FecR_C"/>
    <property type="match status" value="1"/>
</dbReference>
<proteinExistence type="predicted"/>
<dbReference type="InterPro" id="IPR006860">
    <property type="entry name" value="FecR"/>
</dbReference>
<dbReference type="InterPro" id="IPR012373">
    <property type="entry name" value="Ferrdict_sens_TM"/>
</dbReference>
<dbReference type="Gene3D" id="3.55.50.30">
    <property type="match status" value="1"/>
</dbReference>
<gene>
    <name evidence="4" type="ORF">B0I21_105311</name>
</gene>
<evidence type="ECO:0000259" key="2">
    <source>
        <dbReference type="Pfam" id="PF04773"/>
    </source>
</evidence>
<evidence type="ECO:0000313" key="4">
    <source>
        <dbReference type="EMBL" id="TDS13177.1"/>
    </source>
</evidence>
<accession>A0A4R7CZ07</accession>
<keyword evidence="1" id="KW-0472">Membrane</keyword>
<organism evidence="4 5">
    <name type="scientific">Sphingobacterium paludis</name>
    <dbReference type="NCBI Taxonomy" id="1476465"/>
    <lineage>
        <taxon>Bacteria</taxon>
        <taxon>Pseudomonadati</taxon>
        <taxon>Bacteroidota</taxon>
        <taxon>Sphingobacteriia</taxon>
        <taxon>Sphingobacteriales</taxon>
        <taxon>Sphingobacteriaceae</taxon>
        <taxon>Sphingobacterium</taxon>
    </lineage>
</organism>
<evidence type="ECO:0000256" key="1">
    <source>
        <dbReference type="SAM" id="Phobius"/>
    </source>
</evidence>
<dbReference type="RefSeq" id="WP_133640662.1">
    <property type="nucleotide sequence ID" value="NZ_SNZV01000005.1"/>
</dbReference>
<comment type="caution">
    <text evidence="4">The sequence shown here is derived from an EMBL/GenBank/DDBJ whole genome shotgun (WGS) entry which is preliminary data.</text>
</comment>
<dbReference type="PANTHER" id="PTHR30273">
    <property type="entry name" value="PERIPLASMIC SIGNAL SENSOR AND SIGMA FACTOR ACTIVATOR FECR-RELATED"/>
    <property type="match status" value="1"/>
</dbReference>
<sequence>MDATEQIAELIKRHIEGDITAEESGRLNRWRAADSANEAFFQRVTNGEEIFADALQWIAMQDRYEGADLAEIKRRTLRKLPADVPRPWRPHRLLLYTGLAAVFLCVSLFAYFQFQQPTVPQDIEASSIHAGGNKAELQLSNGQKIKLRTDKEGIVLDNNLTYSDGTPLLGLAQDELAKTTASISVPAGGKYKVMLSDGTQVHLNAQSKLVYPLLFATEKREVHVEGEAYFEVAKAFNKQTRIPFIVHCKDQVVRVMGTSFNISAYADEVYTRTTLVEGSVEIETAQGSITLRPNEQARVRQGDIQKSTVDIQQYVAWKKNTFLFFETELRDLLKQLSRWYAIEVSYPQDMPPTYFYGEITREKNLAEVLRILEKAGVKFKLRKDGTVIRLHVIQS</sequence>
<reference evidence="4 5" key="1">
    <citation type="submission" date="2019-03" db="EMBL/GenBank/DDBJ databases">
        <title>Genomic Encyclopedia of Type Strains, Phase III (KMG-III): the genomes of soil and plant-associated and newly described type strains.</title>
        <authorList>
            <person name="Whitman W."/>
        </authorList>
    </citation>
    <scope>NUCLEOTIDE SEQUENCE [LARGE SCALE GENOMIC DNA]</scope>
    <source>
        <strain evidence="4 5">CGMCC 1.12801</strain>
    </source>
</reference>
<protein>
    <submittedName>
        <fullName evidence="4">FecR family protein</fullName>
    </submittedName>
</protein>
<evidence type="ECO:0000313" key="5">
    <source>
        <dbReference type="Proteomes" id="UP000294752"/>
    </source>
</evidence>
<dbReference type="AlphaFoldDB" id="A0A4R7CZ07"/>
<keyword evidence="1" id="KW-1133">Transmembrane helix</keyword>
<dbReference type="Pfam" id="PF04773">
    <property type="entry name" value="FecR"/>
    <property type="match status" value="1"/>
</dbReference>